<evidence type="ECO:0000256" key="1">
    <source>
        <dbReference type="ARBA" id="ARBA00004123"/>
    </source>
</evidence>
<dbReference type="GO" id="GO:0005634">
    <property type="term" value="C:nucleus"/>
    <property type="evidence" value="ECO:0007669"/>
    <property type="project" value="UniProtKB-SubCell"/>
</dbReference>
<dbReference type="GO" id="GO:0030261">
    <property type="term" value="P:chromosome condensation"/>
    <property type="evidence" value="ECO:0007669"/>
    <property type="project" value="UniProtKB-KW"/>
</dbReference>
<keyword evidence="4" id="KW-0158">Chromosome</keyword>
<evidence type="ECO:0000256" key="12">
    <source>
        <dbReference type="ARBA" id="ARBA00023306"/>
    </source>
</evidence>
<dbReference type="GO" id="GO:0005524">
    <property type="term" value="F:ATP binding"/>
    <property type="evidence" value="ECO:0007669"/>
    <property type="project" value="UniProtKB-KW"/>
</dbReference>
<protein>
    <recommendedName>
        <fullName evidence="13">Structural maintenance of chromosomes protein</fullName>
    </recommendedName>
</protein>
<dbReference type="AlphaFoldDB" id="A0A6G1RN33"/>
<dbReference type="InterPro" id="IPR027120">
    <property type="entry name" value="Smc2_ABC"/>
</dbReference>
<evidence type="ECO:0000256" key="13">
    <source>
        <dbReference type="PIRNR" id="PIRNR005719"/>
    </source>
</evidence>
<evidence type="ECO:0000256" key="4">
    <source>
        <dbReference type="ARBA" id="ARBA00022454"/>
    </source>
</evidence>
<feature type="region of interest" description="Disordered" evidence="15">
    <location>
        <begin position="771"/>
        <end position="801"/>
    </location>
</feature>
<keyword evidence="8" id="KW-0067">ATP-binding</keyword>
<dbReference type="CDD" id="cd03273">
    <property type="entry name" value="ABC_SMC2_euk"/>
    <property type="match status" value="1"/>
</dbReference>
<feature type="domain" description="SMC hinge" evidence="16">
    <location>
        <begin position="507"/>
        <end position="627"/>
    </location>
</feature>
<dbReference type="GO" id="GO:0051301">
    <property type="term" value="P:cell division"/>
    <property type="evidence" value="ECO:0007669"/>
    <property type="project" value="UniProtKB-KW"/>
</dbReference>
<evidence type="ECO:0000256" key="15">
    <source>
        <dbReference type="SAM" id="MobiDB-lite"/>
    </source>
</evidence>
<organism evidence="17">
    <name type="scientific">Hypotaenidia okinawae</name>
    <dbReference type="NCBI Taxonomy" id="2861861"/>
    <lineage>
        <taxon>Eukaryota</taxon>
        <taxon>Metazoa</taxon>
        <taxon>Chordata</taxon>
        <taxon>Craniata</taxon>
        <taxon>Vertebrata</taxon>
        <taxon>Euteleostomi</taxon>
        <taxon>Archelosauria</taxon>
        <taxon>Archosauria</taxon>
        <taxon>Dinosauria</taxon>
        <taxon>Saurischia</taxon>
        <taxon>Theropoda</taxon>
        <taxon>Coelurosauria</taxon>
        <taxon>Aves</taxon>
        <taxon>Neognathae</taxon>
        <taxon>Neoaves</taxon>
        <taxon>Gruiformes</taxon>
        <taxon>Rallidae</taxon>
        <taxon>Hypotaenidia</taxon>
    </lineage>
</organism>
<dbReference type="PANTHER" id="PTHR43977">
    <property type="entry name" value="STRUCTURAL MAINTENANCE OF CHROMOSOMES PROTEIN 3"/>
    <property type="match status" value="1"/>
</dbReference>
<accession>A0A6G1RN33</accession>
<evidence type="ECO:0000256" key="2">
    <source>
        <dbReference type="ARBA" id="ARBA00004286"/>
    </source>
</evidence>
<dbReference type="SUPFAM" id="SSF52540">
    <property type="entry name" value="P-loop containing nucleoside triphosphate hydrolases"/>
    <property type="match status" value="1"/>
</dbReference>
<dbReference type="FunFam" id="3.40.50.300:FF:000385">
    <property type="entry name" value="Structural maintenance of chromosomes 2"/>
    <property type="match status" value="1"/>
</dbReference>
<keyword evidence="11 13" id="KW-0539">Nucleus</keyword>
<feature type="region of interest" description="Disordered" evidence="15">
    <location>
        <begin position="1159"/>
        <end position="1210"/>
    </location>
</feature>
<keyword evidence="12" id="KW-0131">Cell cycle</keyword>
<evidence type="ECO:0000313" key="17">
    <source>
        <dbReference type="EMBL" id="LAC40071.1"/>
    </source>
</evidence>
<dbReference type="FunFam" id="1.20.1060.20:FF:000005">
    <property type="entry name" value="Structural maintenance of chromosomes 2"/>
    <property type="match status" value="1"/>
</dbReference>
<evidence type="ECO:0000256" key="8">
    <source>
        <dbReference type="ARBA" id="ARBA00022840"/>
    </source>
</evidence>
<dbReference type="InterPro" id="IPR003395">
    <property type="entry name" value="RecF/RecN/SMC_N"/>
</dbReference>
<dbReference type="GO" id="GO:0005694">
    <property type="term" value="C:chromosome"/>
    <property type="evidence" value="ECO:0007669"/>
    <property type="project" value="UniProtKB-SubCell"/>
</dbReference>
<evidence type="ECO:0000256" key="7">
    <source>
        <dbReference type="ARBA" id="ARBA00022776"/>
    </source>
</evidence>
<evidence type="ECO:0000256" key="5">
    <source>
        <dbReference type="ARBA" id="ARBA00022618"/>
    </source>
</evidence>
<dbReference type="Gene3D" id="3.30.70.1620">
    <property type="match status" value="1"/>
</dbReference>
<keyword evidence="6" id="KW-0547">Nucleotide-binding</keyword>
<dbReference type="Gene3D" id="3.40.50.300">
    <property type="entry name" value="P-loop containing nucleotide triphosphate hydrolases"/>
    <property type="match status" value="2"/>
</dbReference>
<sequence>MFIKSIVLEGFKSYAQRTEINGFDPFFNAITGLNGSGKSNILDSICFLLGITNLSQVRASNLQDLIYKNGQSGITKATVCVTFDNSNKKRSPLGFETYDEITISRQVIMGGRNKYLINGVNTNANRVQDLFCSIGLNVNNPHFLIMQILSMVEEAAGTKMYESKRNAVQKTIEKKEAKLKEIKTVLNDDITPTLQKLKEERASYLEYQKVVQTMEHLNRLYVAYQFVLAEETKVSSAEKLKEMQDNVEKLQESLSEGEENLNQLKKEVAEMEKTKDEEFGDIIHSLQESLSEVQKHNTKIQSALDLKKQNLKSEENKHKELLKSLQEDSEVLAAKEKEVEKIKKEINDLQEESEKDTCDLTAAQKHFNAVSAGLSTNDGGEDSTLAEQMMTCKNEVSKAVTVAKQTQMKLSYAQKELKTKQAEVKEVDRGYKKNQAAHEDVKKAREMLEKQMKNLKYDEKKEEDLLAKKKTLTAEISQLRQLYEGLMAKFPQLRFEYKYPEKNWNPNHVKGPVVSLITVKDLSKAKALETVAEGKLYNIVVDTEVTGKKLLEKGELKRQYTIIPLNKISSRCVGQDKIKLAQTLAGPNNLHLALSLVGYESELQKAMEYVFGTTLICNDMDNAKKVTFDKRIMTRSVTLDGEMFDPQGTLRGGASSQNVPILSKLQEIKDVEAKLKTKESELETVENELASLKNVAEKYWQLKQQWEMKTEEAELLERNIRQSAYHKQEEELIALKKTIEECEETLKNTEESKKKAEDKYKLLESKMKNAEAESKEQLKHAQQQLATAKKKTDTSSKKLKEKQQELEALDLELQELKQDQASYEKQIASVEQIIASYRSEVDVMTAEFTKTKESVEESQKKLNKQREVVALHDKAIKAKSEEIVKYREQNNELQLKIKELQHSISTHQQDTADAAAKANAMLKEYEWIASEKSLFGQPNTAYDFKNNNPKEAAQKLQKLQEKKERLGRNLNMRAMTMLSETEERYNDLMKKKRVVECDKAKILATIEELDQKKNETLSIAWKKVNEDFGSIFSILLPGAKAMLTASKHQNTLVGLEFRVALGNTWKENLSELSGGQRSLVALSLILSLLLFKPAPIYILDEVDAALDLSHTQNIGHMLHKHFTHSQFIVVSLKDGMFNNANVLYKTSFVDGVSTVTRSERFQKKTNSPEPEAAHKAKKSKKTTAKAVGRVSPHGANCSVSSSGCPHPSLH</sequence>
<feature type="compositionally biased region" description="Basic and acidic residues" evidence="15">
    <location>
        <begin position="790"/>
        <end position="801"/>
    </location>
</feature>
<evidence type="ECO:0000256" key="11">
    <source>
        <dbReference type="ARBA" id="ARBA00023242"/>
    </source>
</evidence>
<feature type="coiled-coil region" evidence="14">
    <location>
        <begin position="431"/>
        <end position="489"/>
    </location>
</feature>
<evidence type="ECO:0000256" key="10">
    <source>
        <dbReference type="ARBA" id="ARBA00023067"/>
    </source>
</evidence>
<dbReference type="EMBL" id="ICPP01007427">
    <property type="protein sequence ID" value="LAC40071.1"/>
    <property type="molecule type" value="Transcribed_RNA"/>
</dbReference>
<keyword evidence="9 14" id="KW-0175">Coiled coil</keyword>
<dbReference type="SMART" id="SM00968">
    <property type="entry name" value="SMC_hinge"/>
    <property type="match status" value="1"/>
</dbReference>
<feature type="coiled-coil region" evidence="14">
    <location>
        <begin position="661"/>
        <end position="695"/>
    </location>
</feature>
<dbReference type="InterPro" id="IPR010935">
    <property type="entry name" value="SMC_hinge"/>
</dbReference>
<dbReference type="InterPro" id="IPR036277">
    <property type="entry name" value="SMC_hinge_sf"/>
</dbReference>
<keyword evidence="7" id="KW-0498">Mitosis</keyword>
<comment type="similarity">
    <text evidence="3">Belongs to the SMC family. SMC2 subfamily.</text>
</comment>
<feature type="coiled-coil region" evidence="14">
    <location>
        <begin position="876"/>
        <end position="910"/>
    </location>
</feature>
<dbReference type="InterPro" id="IPR024704">
    <property type="entry name" value="SMC"/>
</dbReference>
<comment type="subcellular location">
    <subcellularLocation>
        <location evidence="2">Chromosome</location>
    </subcellularLocation>
    <subcellularLocation>
        <location evidence="1 13">Nucleus</location>
    </subcellularLocation>
</comment>
<dbReference type="Pfam" id="PF02463">
    <property type="entry name" value="SMC_N"/>
    <property type="match status" value="1"/>
</dbReference>
<dbReference type="SUPFAM" id="SSF75553">
    <property type="entry name" value="Smc hinge domain"/>
    <property type="match status" value="1"/>
</dbReference>
<name>A0A6G1RN33_9GRUI</name>
<dbReference type="PIRSF" id="PIRSF005719">
    <property type="entry name" value="SMC"/>
    <property type="match status" value="1"/>
</dbReference>
<dbReference type="GO" id="GO:0016887">
    <property type="term" value="F:ATP hydrolysis activity"/>
    <property type="evidence" value="ECO:0007669"/>
    <property type="project" value="InterPro"/>
</dbReference>
<keyword evidence="5" id="KW-0132">Cell division</keyword>
<evidence type="ECO:0000256" key="6">
    <source>
        <dbReference type="ARBA" id="ARBA00022741"/>
    </source>
</evidence>
<reference evidence="17" key="2">
    <citation type="submission" date="2020-03" db="EMBL/GenBank/DDBJ databases">
        <authorList>
            <consortium name="Environmental Genome Science Research Promotion Project"/>
            <person name="Nakajima N."/>
            <person name="Onuma M."/>
            <person name="Endoh D."/>
        </authorList>
    </citation>
    <scope>NUCLEOTIDE SEQUENCE</scope>
</reference>
<dbReference type="Pfam" id="PF06470">
    <property type="entry name" value="SMC_hinge"/>
    <property type="match status" value="1"/>
</dbReference>
<evidence type="ECO:0000256" key="14">
    <source>
        <dbReference type="SAM" id="Coils"/>
    </source>
</evidence>
<dbReference type="InterPro" id="IPR027417">
    <property type="entry name" value="P-loop_NTPase"/>
</dbReference>
<evidence type="ECO:0000259" key="16">
    <source>
        <dbReference type="SMART" id="SM00968"/>
    </source>
</evidence>
<evidence type="ECO:0000256" key="3">
    <source>
        <dbReference type="ARBA" id="ARBA00005231"/>
    </source>
</evidence>
<dbReference type="Gene3D" id="1.20.1060.20">
    <property type="match status" value="1"/>
</dbReference>
<reference evidence="17" key="1">
    <citation type="submission" date="2020-03" db="EMBL/GenBank/DDBJ databases">
        <title>Okinawa Rail whole genome shotgun sequence.</title>
        <authorList>
            <person name="Nakajima N."/>
            <person name="Onuma M."/>
            <person name="Endoh D."/>
        </authorList>
    </citation>
    <scope>NUCLEOTIDE SEQUENCE</scope>
</reference>
<feature type="coiled-coil region" evidence="14">
    <location>
        <begin position="233"/>
        <end position="359"/>
    </location>
</feature>
<keyword evidence="10" id="KW-0226">DNA condensation</keyword>
<evidence type="ECO:0000256" key="9">
    <source>
        <dbReference type="ARBA" id="ARBA00023054"/>
    </source>
</evidence>
<proteinExistence type="inferred from homology"/>